<feature type="compositionally biased region" description="Basic residues" evidence="10">
    <location>
        <begin position="244"/>
        <end position="259"/>
    </location>
</feature>
<dbReference type="CDD" id="cd02412">
    <property type="entry name" value="KH-II_30S_S3"/>
    <property type="match status" value="1"/>
</dbReference>
<dbReference type="Pfam" id="PF07650">
    <property type="entry name" value="KH_2"/>
    <property type="match status" value="1"/>
</dbReference>
<dbReference type="Proteomes" id="UP000255523">
    <property type="component" value="Unassembled WGS sequence"/>
</dbReference>
<dbReference type="SMART" id="SM00322">
    <property type="entry name" value="KH"/>
    <property type="match status" value="1"/>
</dbReference>
<evidence type="ECO:0000256" key="3">
    <source>
        <dbReference type="ARBA" id="ARBA00022884"/>
    </source>
</evidence>
<evidence type="ECO:0000256" key="6">
    <source>
        <dbReference type="ARBA" id="ARBA00024998"/>
    </source>
</evidence>
<reference evidence="13 18" key="3">
    <citation type="submission" date="2020-04" db="EMBL/GenBank/DDBJ databases">
        <authorList>
            <person name="Hitch T.C.A."/>
            <person name="Wylensek D."/>
            <person name="Clavel T."/>
        </authorList>
    </citation>
    <scope>NUCLEOTIDE SEQUENCE [LARGE SCALE GENOMIC DNA]</scope>
    <source>
        <strain evidence="13 18">BSM-383-APC-22F</strain>
    </source>
</reference>
<dbReference type="InterPro" id="IPR015946">
    <property type="entry name" value="KH_dom-like_a/b"/>
</dbReference>
<dbReference type="HAMAP" id="MF_01309_B">
    <property type="entry name" value="Ribosomal_uS3_B"/>
    <property type="match status" value="1"/>
</dbReference>
<gene>
    <name evidence="8 15" type="primary">rpsC</name>
    <name evidence="14" type="ORF">DXC78_10425</name>
    <name evidence="13" type="ORF">HF861_01160</name>
    <name evidence="15" type="ORF">NCTC11087_01204</name>
    <name evidence="12" type="ORF">PND82_02105</name>
</gene>
<evidence type="ECO:0000256" key="5">
    <source>
        <dbReference type="ARBA" id="ARBA00023274"/>
    </source>
</evidence>
<dbReference type="GO" id="GO:0022627">
    <property type="term" value="C:cytosolic small ribosomal subunit"/>
    <property type="evidence" value="ECO:0007669"/>
    <property type="project" value="TreeGrafter"/>
</dbReference>
<dbReference type="GO" id="GO:0019843">
    <property type="term" value="F:rRNA binding"/>
    <property type="evidence" value="ECO:0007669"/>
    <property type="project" value="UniProtKB-UniRule"/>
</dbReference>
<dbReference type="RefSeq" id="WP_022789351.1">
    <property type="nucleotide sequence ID" value="NZ_CALCIP010000045.1"/>
</dbReference>
<dbReference type="InterPro" id="IPR004044">
    <property type="entry name" value="KH_dom_type_2"/>
</dbReference>
<sequence length="283" mass="31765">MGQKVSPIGMRVGIIRDWQSRWYADDKEFGSLLIEDVKIREFIENYYEKLSNAAQDKRKADPQISRIEIERTKNRVTIIVRTAHPGVVIGQDGKSIEGLKKQLEKMVNAGVKKDSKNKKTIQINVVEVANPNLDARLVARWIANELEQRKSFRATQKKAIQNSMRAGAKGIKTAVSGRLGGADMARTEGYSEGVVPLHTLRSDIDYAWEEAATTYGRLGVKVWICRGEVLPGEMVKEPEAPKQRPMRGRNRNNRNRRPNGRAPQQNAAPAKEQAPVENKGGNE</sequence>
<evidence type="ECO:0000256" key="7">
    <source>
        <dbReference type="ARBA" id="ARBA00035257"/>
    </source>
</evidence>
<dbReference type="Gene3D" id="3.30.1140.32">
    <property type="entry name" value="Ribosomal protein S3, C-terminal domain"/>
    <property type="match status" value="1"/>
</dbReference>
<dbReference type="PANTHER" id="PTHR11760:SF19">
    <property type="entry name" value="SMALL RIBOSOMAL SUBUNIT PROTEIN US3C"/>
    <property type="match status" value="1"/>
</dbReference>
<dbReference type="InterPro" id="IPR004087">
    <property type="entry name" value="KH_dom"/>
</dbReference>
<dbReference type="AlphaFoldDB" id="A0A380LK71"/>
<keyword evidence="16" id="KW-1185">Reference proteome</keyword>
<evidence type="ECO:0000313" key="12">
    <source>
        <dbReference type="EMBL" id="MDB7981610.1"/>
    </source>
</evidence>
<dbReference type="InterPro" id="IPR057258">
    <property type="entry name" value="Ribosomal_uS3"/>
</dbReference>
<dbReference type="InterPro" id="IPR001351">
    <property type="entry name" value="Ribosomal_uS3_C"/>
</dbReference>
<dbReference type="InterPro" id="IPR036419">
    <property type="entry name" value="Ribosomal_S3_C_sf"/>
</dbReference>
<evidence type="ECO:0000313" key="13">
    <source>
        <dbReference type="EMBL" id="NME43499.1"/>
    </source>
</evidence>
<evidence type="ECO:0000313" key="18">
    <source>
        <dbReference type="Proteomes" id="UP000540014"/>
    </source>
</evidence>
<evidence type="ECO:0000256" key="10">
    <source>
        <dbReference type="SAM" id="MobiDB-lite"/>
    </source>
</evidence>
<comment type="similarity">
    <text evidence="1 8 9">Belongs to the universal ribosomal protein uS3 family.</text>
</comment>
<dbReference type="NCBIfam" id="TIGR01009">
    <property type="entry name" value="rpsC_bact"/>
    <property type="match status" value="1"/>
</dbReference>
<proteinExistence type="inferred from homology"/>
<dbReference type="GO" id="GO:0003735">
    <property type="term" value="F:structural constituent of ribosome"/>
    <property type="evidence" value="ECO:0007669"/>
    <property type="project" value="InterPro"/>
</dbReference>
<dbReference type="InterPro" id="IPR005704">
    <property type="entry name" value="Ribosomal_uS3_bac-typ"/>
</dbReference>
<keyword evidence="5 8" id="KW-0687">Ribonucleoprotein</keyword>
<dbReference type="EMBL" id="UHFX01000003">
    <property type="protein sequence ID" value="SUO04294.1"/>
    <property type="molecule type" value="Genomic_DNA"/>
</dbReference>
<organism evidence="15 16">
    <name type="scientific">Faecalicoccus pleomorphus</name>
    <dbReference type="NCBI Taxonomy" id="1323"/>
    <lineage>
        <taxon>Bacteria</taxon>
        <taxon>Bacillati</taxon>
        <taxon>Bacillota</taxon>
        <taxon>Erysipelotrichia</taxon>
        <taxon>Erysipelotrichales</taxon>
        <taxon>Erysipelotrichaceae</taxon>
        <taxon>Faecalicoccus</taxon>
    </lineage>
</organism>
<evidence type="ECO:0000256" key="9">
    <source>
        <dbReference type="RuleBase" id="RU003624"/>
    </source>
</evidence>
<evidence type="ECO:0000313" key="15">
    <source>
        <dbReference type="EMBL" id="SUO04294.1"/>
    </source>
</evidence>
<dbReference type="SUPFAM" id="SSF54814">
    <property type="entry name" value="Prokaryotic type KH domain (KH-domain type II)"/>
    <property type="match status" value="1"/>
</dbReference>
<feature type="region of interest" description="Disordered" evidence="10">
    <location>
        <begin position="235"/>
        <end position="283"/>
    </location>
</feature>
<evidence type="ECO:0000313" key="14">
    <source>
        <dbReference type="EMBL" id="RGD73965.1"/>
    </source>
</evidence>
<comment type="function">
    <text evidence="6 8">Binds the lower part of the 30S subunit head. Binds mRNA in the 70S ribosome, positioning it for translation.</text>
</comment>
<feature type="domain" description="KH type-2" evidence="11">
    <location>
        <begin position="39"/>
        <end position="129"/>
    </location>
</feature>
<reference evidence="15 16" key="1">
    <citation type="submission" date="2018-06" db="EMBL/GenBank/DDBJ databases">
        <authorList>
            <consortium name="Pathogen Informatics"/>
            <person name="Doyle S."/>
        </authorList>
    </citation>
    <scope>NUCLEOTIDE SEQUENCE [LARGE SCALE GENOMIC DNA]</scope>
    <source>
        <strain evidence="15 16">NCTC11087</strain>
    </source>
</reference>
<dbReference type="SUPFAM" id="SSF54821">
    <property type="entry name" value="Ribosomal protein S3 C-terminal domain"/>
    <property type="match status" value="1"/>
</dbReference>
<evidence type="ECO:0000313" key="17">
    <source>
        <dbReference type="Proteomes" id="UP000260721"/>
    </source>
</evidence>
<reference evidence="14 17" key="2">
    <citation type="submission" date="2018-08" db="EMBL/GenBank/DDBJ databases">
        <title>A genome reference for cultivated species of the human gut microbiota.</title>
        <authorList>
            <person name="Zou Y."/>
            <person name="Xue W."/>
            <person name="Luo G."/>
        </authorList>
    </citation>
    <scope>NUCLEOTIDE SEQUENCE [LARGE SCALE GENOMIC DNA]</scope>
    <source>
        <strain evidence="14 17">TF08-11</strain>
    </source>
</reference>
<dbReference type="EMBL" id="QUSK01000026">
    <property type="protein sequence ID" value="RGD73965.1"/>
    <property type="molecule type" value="Genomic_DNA"/>
</dbReference>
<dbReference type="FunFam" id="3.30.300.20:FF:000001">
    <property type="entry name" value="30S ribosomal protein S3"/>
    <property type="match status" value="1"/>
</dbReference>
<dbReference type="OrthoDB" id="9806396at2"/>
<dbReference type="EMBL" id="JABAFR010000002">
    <property type="protein sequence ID" value="NME43499.1"/>
    <property type="molecule type" value="Genomic_DNA"/>
</dbReference>
<keyword evidence="3 8" id="KW-0694">RNA-binding</keyword>
<dbReference type="Proteomes" id="UP000540014">
    <property type="component" value="Unassembled WGS sequence"/>
</dbReference>
<keyword evidence="4 8" id="KW-0689">Ribosomal protein</keyword>
<dbReference type="Pfam" id="PF00189">
    <property type="entry name" value="Ribosomal_S3_C"/>
    <property type="match status" value="1"/>
</dbReference>
<dbReference type="InterPro" id="IPR018280">
    <property type="entry name" value="Ribosomal_uS3_CS"/>
</dbReference>
<dbReference type="Proteomes" id="UP001212981">
    <property type="component" value="Unassembled WGS sequence"/>
</dbReference>
<dbReference type="Gene3D" id="3.30.300.20">
    <property type="match status" value="1"/>
</dbReference>
<reference evidence="12" key="4">
    <citation type="submission" date="2023-01" db="EMBL/GenBank/DDBJ databases">
        <title>Human gut microbiome strain richness.</title>
        <authorList>
            <person name="Chen-Liaw A."/>
        </authorList>
    </citation>
    <scope>NUCLEOTIDE SEQUENCE</scope>
    <source>
        <strain evidence="12">D8_m1001271B151109d0_201107</strain>
    </source>
</reference>
<evidence type="ECO:0000256" key="8">
    <source>
        <dbReference type="HAMAP-Rule" id="MF_01309"/>
    </source>
</evidence>
<evidence type="ECO:0000256" key="2">
    <source>
        <dbReference type="ARBA" id="ARBA00022730"/>
    </source>
</evidence>
<dbReference type="PANTHER" id="PTHR11760">
    <property type="entry name" value="30S/40S RIBOSOMAL PROTEIN S3"/>
    <property type="match status" value="1"/>
</dbReference>
<dbReference type="GO" id="GO:0003729">
    <property type="term" value="F:mRNA binding"/>
    <property type="evidence" value="ECO:0007669"/>
    <property type="project" value="UniProtKB-UniRule"/>
</dbReference>
<comment type="subunit">
    <text evidence="8">Part of the 30S ribosomal subunit. Forms a tight complex with proteins S10 and S14.</text>
</comment>
<dbReference type="InterPro" id="IPR009019">
    <property type="entry name" value="KH_sf_prok-type"/>
</dbReference>
<accession>A0A380LK71</accession>
<dbReference type="Proteomes" id="UP000260721">
    <property type="component" value="Unassembled WGS sequence"/>
</dbReference>
<name>A0A380LK71_9FIRM</name>
<evidence type="ECO:0000259" key="11">
    <source>
        <dbReference type="PROSITE" id="PS50823"/>
    </source>
</evidence>
<keyword evidence="2 8" id="KW-0699">rRNA-binding</keyword>
<dbReference type="GeneID" id="77462169"/>
<dbReference type="PROSITE" id="PS50823">
    <property type="entry name" value="KH_TYPE_2"/>
    <property type="match status" value="1"/>
</dbReference>
<dbReference type="GO" id="GO:0006412">
    <property type="term" value="P:translation"/>
    <property type="evidence" value="ECO:0007669"/>
    <property type="project" value="UniProtKB-UniRule"/>
</dbReference>
<evidence type="ECO:0000256" key="4">
    <source>
        <dbReference type="ARBA" id="ARBA00022980"/>
    </source>
</evidence>
<evidence type="ECO:0000256" key="1">
    <source>
        <dbReference type="ARBA" id="ARBA00010761"/>
    </source>
</evidence>
<dbReference type="PROSITE" id="PS00548">
    <property type="entry name" value="RIBOSOMAL_S3"/>
    <property type="match status" value="1"/>
</dbReference>
<dbReference type="STRING" id="1123313.GCA_000420345_00465"/>
<evidence type="ECO:0000313" key="16">
    <source>
        <dbReference type="Proteomes" id="UP000255523"/>
    </source>
</evidence>
<dbReference type="EMBL" id="JAQLXO010000001">
    <property type="protein sequence ID" value="MDB7981610.1"/>
    <property type="molecule type" value="Genomic_DNA"/>
</dbReference>
<protein>
    <recommendedName>
        <fullName evidence="7 8">Small ribosomal subunit protein uS3</fullName>
    </recommendedName>
</protein>